<organism evidence="2 3">
    <name type="scientific">Salimicrobium halophilum</name>
    <dbReference type="NCBI Taxonomy" id="86666"/>
    <lineage>
        <taxon>Bacteria</taxon>
        <taxon>Bacillati</taxon>
        <taxon>Bacillota</taxon>
        <taxon>Bacilli</taxon>
        <taxon>Bacillales</taxon>
        <taxon>Bacillaceae</taxon>
        <taxon>Salimicrobium</taxon>
    </lineage>
</organism>
<evidence type="ECO:0000313" key="3">
    <source>
        <dbReference type="Proteomes" id="UP000199225"/>
    </source>
</evidence>
<dbReference type="PANTHER" id="PTHR37309">
    <property type="entry name" value="SLR0284 PROTEIN"/>
    <property type="match status" value="1"/>
</dbReference>
<feature type="transmembrane region" description="Helical" evidence="1">
    <location>
        <begin position="88"/>
        <end position="108"/>
    </location>
</feature>
<reference evidence="3" key="1">
    <citation type="submission" date="2016-10" db="EMBL/GenBank/DDBJ databases">
        <authorList>
            <person name="Varghese N."/>
            <person name="Submissions S."/>
        </authorList>
    </citation>
    <scope>NUCLEOTIDE SEQUENCE [LARGE SCALE GENOMIC DNA]</scope>
    <source>
        <strain evidence="3">DSM 4771</strain>
    </source>
</reference>
<dbReference type="OrthoDB" id="7205479at2"/>
<evidence type="ECO:0000256" key="1">
    <source>
        <dbReference type="SAM" id="Phobius"/>
    </source>
</evidence>
<feature type="transmembrane region" description="Helical" evidence="1">
    <location>
        <begin position="5"/>
        <end position="22"/>
    </location>
</feature>
<dbReference type="Proteomes" id="UP000199225">
    <property type="component" value="Unassembled WGS sequence"/>
</dbReference>
<protein>
    <submittedName>
        <fullName evidence="2">Putative membrane protein</fullName>
    </submittedName>
</protein>
<feature type="transmembrane region" description="Helical" evidence="1">
    <location>
        <begin position="63"/>
        <end position="82"/>
    </location>
</feature>
<proteinExistence type="predicted"/>
<dbReference type="STRING" id="86666.SAMN04490247_2502"/>
<keyword evidence="1" id="KW-0812">Transmembrane</keyword>
<dbReference type="PANTHER" id="PTHR37309:SF1">
    <property type="entry name" value="SLR0284 PROTEIN"/>
    <property type="match status" value="1"/>
</dbReference>
<gene>
    <name evidence="2" type="ORF">SAMN04490247_2502</name>
</gene>
<dbReference type="InterPro" id="IPR007165">
    <property type="entry name" value="Phage_holin_4_2"/>
</dbReference>
<keyword evidence="1" id="KW-1133">Transmembrane helix</keyword>
<dbReference type="AlphaFoldDB" id="A0A1G8V4Z4"/>
<feature type="transmembrane region" description="Helical" evidence="1">
    <location>
        <begin position="34"/>
        <end position="56"/>
    </location>
</feature>
<dbReference type="Pfam" id="PF04020">
    <property type="entry name" value="Phage_holin_4_2"/>
    <property type="match status" value="1"/>
</dbReference>
<evidence type="ECO:0000313" key="2">
    <source>
        <dbReference type="EMBL" id="SDJ61059.1"/>
    </source>
</evidence>
<name>A0A1G8V4Z4_9BACI</name>
<keyword evidence="3" id="KW-1185">Reference proteome</keyword>
<dbReference type="RefSeq" id="WP_093194208.1">
    <property type="nucleotide sequence ID" value="NZ_FNEV01000008.1"/>
</dbReference>
<sequence>MKNALLHVIVNAIALLVVSVLFDSIQIDGVTGALFAALILSILNAVIKPILVVLTLPVTILSLGLFLFVINAITLLLTDAILGSTFEIGGFGVAILAAVIIAIVNLVLNKLIQDI</sequence>
<keyword evidence="1" id="KW-0472">Membrane</keyword>
<accession>A0A1G8V4Z4</accession>
<dbReference type="EMBL" id="FNEV01000008">
    <property type="protein sequence ID" value="SDJ61059.1"/>
    <property type="molecule type" value="Genomic_DNA"/>
</dbReference>